<protein>
    <submittedName>
        <fullName evidence="7">YSIRK-type signal peptide-containing protein</fullName>
    </submittedName>
</protein>
<dbReference type="Proteomes" id="UP001186118">
    <property type="component" value="Unassembled WGS sequence"/>
</dbReference>
<dbReference type="NCBIfam" id="TIGR01168">
    <property type="entry name" value="YSIRK_signal"/>
    <property type="match status" value="1"/>
</dbReference>
<dbReference type="PANTHER" id="PTHR15427:SF24">
    <property type="entry name" value="COMPLEMENT C1Q TUMOR NECROSIS FACTOR-RELATED PROTEIN 7"/>
    <property type="match status" value="1"/>
</dbReference>
<dbReference type="Pfam" id="PF01391">
    <property type="entry name" value="Collagen"/>
    <property type="match status" value="1"/>
</dbReference>
<dbReference type="AlphaFoldDB" id="A0AAE4TQI6"/>
<comment type="subcellular location">
    <subcellularLocation>
        <location evidence="1">Secreted</location>
    </subcellularLocation>
</comment>
<feature type="chain" id="PRO_5041993276" evidence="5">
    <location>
        <begin position="35"/>
        <end position="616"/>
    </location>
</feature>
<evidence type="ECO:0000256" key="3">
    <source>
        <dbReference type="ARBA" id="ARBA00022729"/>
    </source>
</evidence>
<feature type="compositionally biased region" description="Basic and acidic residues" evidence="4">
    <location>
        <begin position="605"/>
        <end position="616"/>
    </location>
</feature>
<dbReference type="InterPro" id="IPR008160">
    <property type="entry name" value="Collagen"/>
</dbReference>
<dbReference type="Pfam" id="PF04650">
    <property type="entry name" value="YSIRK_signal"/>
    <property type="match status" value="1"/>
</dbReference>
<dbReference type="GO" id="GO:0005576">
    <property type="term" value="C:extracellular region"/>
    <property type="evidence" value="ECO:0007669"/>
    <property type="project" value="UniProtKB-SubCell"/>
</dbReference>
<feature type="domain" description="YSIRK Gram-positive signal peptide" evidence="6">
    <location>
        <begin position="2"/>
        <end position="25"/>
    </location>
</feature>
<reference evidence="7" key="1">
    <citation type="submission" date="2021-04" db="EMBL/GenBank/DDBJ databases">
        <title>Draft genomes of 20 S. canis strains.</title>
        <authorList>
            <person name="Pagnossin D."/>
            <person name="Weir W."/>
            <person name="Smith A."/>
            <person name="Ure R."/>
            <person name="Oravcova K."/>
        </authorList>
    </citation>
    <scope>NUCLEOTIDE SEQUENCE</scope>
    <source>
        <strain evidence="7">284</strain>
    </source>
</reference>
<sequence length="616" mass="66234">QTKQRFSIKKFKFGAASVLVGLLFLGMNSHSVLADESSAMSAEVTQAAEVKPEVTATQPTSDVISLEVDTTTSAMSSTDVSHSNSTVSVEPIVGTNAEDVAVPETQDKEANKTLQVASSSTSELTAENQDSEIAVSSSEQVEVVKDDETETQRVSNSHLSNVKDLDIENMTFADLEKLGLSESEKTTLLNKVTEQNVNQANNVLTEEEKRLLANFSEDEKNFYIQNKLGKTNLPTPLVLAVVEPSSSGQYKAHGDGKATYYSGAHYDVIATPNRDANKMDFEIVYKLDGISNNSGTHAADFAFQFGEGFNLGTTISGSSFLGNNAVSLTLKKNGRANSLLGYFPTSPITYTNAIAKTNPLRITFSVPVKNWSGDLSIDGTIGMFSEDRPTNTTRDFFSTDNYFGKNPNVAIDPNPSVHEKVQELQPLALPIPYHTEYEFVEIEGQPVGFIKEIQTGENGLMQIPVQKIVYVGSDNVEQDRGYRYGTPTVTKQPTNRKVQINIKSQNNLTNPSATIDVTTQRKQGTVDNGQGPQVMGTEITFRDKIGGKVIKTVFIPDGLTGEQGPAGERGETGAQGPMGPVGPKGDRGETGSQGPVGPVGPKGETGPKGERGEQGP</sequence>
<dbReference type="RefSeq" id="WP_317610715.1">
    <property type="nucleotide sequence ID" value="NZ_JAGQEX010000058.1"/>
</dbReference>
<feature type="signal peptide" evidence="5">
    <location>
        <begin position="1"/>
        <end position="34"/>
    </location>
</feature>
<feature type="compositionally biased region" description="Polar residues" evidence="4">
    <location>
        <begin position="112"/>
        <end position="128"/>
    </location>
</feature>
<feature type="region of interest" description="Disordered" evidence="4">
    <location>
        <begin position="104"/>
        <end position="139"/>
    </location>
</feature>
<feature type="non-terminal residue" evidence="7">
    <location>
        <position position="1"/>
    </location>
</feature>
<dbReference type="PANTHER" id="PTHR15427">
    <property type="entry name" value="EMILIN ELASTIN MICROFIBRIL INTERFACE-LOCATED PROTEIN ELASTIN MICROFIBRIL INTERFACER"/>
    <property type="match status" value="1"/>
</dbReference>
<evidence type="ECO:0000256" key="4">
    <source>
        <dbReference type="SAM" id="MobiDB-lite"/>
    </source>
</evidence>
<dbReference type="InterPro" id="IPR005877">
    <property type="entry name" value="YSIRK_signal_dom"/>
</dbReference>
<evidence type="ECO:0000256" key="2">
    <source>
        <dbReference type="ARBA" id="ARBA00022525"/>
    </source>
</evidence>
<proteinExistence type="predicted"/>
<name>A0AAE4TQI6_STRCB</name>
<keyword evidence="2" id="KW-0964">Secreted</keyword>
<organism evidence="7 8">
    <name type="scientific">Streptococcus canis</name>
    <dbReference type="NCBI Taxonomy" id="1329"/>
    <lineage>
        <taxon>Bacteria</taxon>
        <taxon>Bacillati</taxon>
        <taxon>Bacillota</taxon>
        <taxon>Bacilli</taxon>
        <taxon>Lactobacillales</taxon>
        <taxon>Streptococcaceae</taxon>
        <taxon>Streptococcus</taxon>
    </lineage>
</organism>
<evidence type="ECO:0000313" key="8">
    <source>
        <dbReference type="Proteomes" id="UP001186118"/>
    </source>
</evidence>
<gene>
    <name evidence="7" type="ORF">KB584_11880</name>
</gene>
<feature type="non-terminal residue" evidence="7">
    <location>
        <position position="616"/>
    </location>
</feature>
<evidence type="ECO:0000256" key="5">
    <source>
        <dbReference type="SAM" id="SignalP"/>
    </source>
</evidence>
<dbReference type="InterPro" id="IPR050392">
    <property type="entry name" value="Collagen/C1q_domain"/>
</dbReference>
<comment type="caution">
    <text evidence="7">The sequence shown here is derived from an EMBL/GenBank/DDBJ whole genome shotgun (WGS) entry which is preliminary data.</text>
</comment>
<dbReference type="EMBL" id="JAGQEX010000058">
    <property type="protein sequence ID" value="MDV5978105.1"/>
    <property type="molecule type" value="Genomic_DNA"/>
</dbReference>
<evidence type="ECO:0000313" key="7">
    <source>
        <dbReference type="EMBL" id="MDV5978105.1"/>
    </source>
</evidence>
<accession>A0AAE4TQI6</accession>
<feature type="region of interest" description="Disordered" evidence="4">
    <location>
        <begin position="556"/>
        <end position="616"/>
    </location>
</feature>
<evidence type="ECO:0000259" key="6">
    <source>
        <dbReference type="Pfam" id="PF04650"/>
    </source>
</evidence>
<evidence type="ECO:0000256" key="1">
    <source>
        <dbReference type="ARBA" id="ARBA00004613"/>
    </source>
</evidence>
<keyword evidence="3 5" id="KW-0732">Signal</keyword>